<gene>
    <name evidence="2" type="ORF">EA473_07265</name>
</gene>
<keyword evidence="1" id="KW-0812">Transmembrane</keyword>
<accession>A0A3N6LYP4</accession>
<evidence type="ECO:0000256" key="1">
    <source>
        <dbReference type="SAM" id="Phobius"/>
    </source>
</evidence>
<keyword evidence="3" id="KW-1185">Reference proteome</keyword>
<feature type="transmembrane region" description="Helical" evidence="1">
    <location>
        <begin position="21"/>
        <end position="40"/>
    </location>
</feature>
<dbReference type="Proteomes" id="UP000282323">
    <property type="component" value="Unassembled WGS sequence"/>
</dbReference>
<organism evidence="2 3">
    <name type="scientific">Natrarchaeobius chitinivorans</name>
    <dbReference type="NCBI Taxonomy" id="1679083"/>
    <lineage>
        <taxon>Archaea</taxon>
        <taxon>Methanobacteriati</taxon>
        <taxon>Methanobacteriota</taxon>
        <taxon>Stenosarchaea group</taxon>
        <taxon>Halobacteria</taxon>
        <taxon>Halobacteriales</taxon>
        <taxon>Natrialbaceae</taxon>
        <taxon>Natrarchaeobius</taxon>
    </lineage>
</organism>
<dbReference type="EMBL" id="REGA01000004">
    <property type="protein sequence ID" value="RQG95973.1"/>
    <property type="molecule type" value="Genomic_DNA"/>
</dbReference>
<reference evidence="2 3" key="1">
    <citation type="submission" date="2018-10" db="EMBL/GenBank/DDBJ databases">
        <title>Natrarchaeobius chitinivorans gen. nov., sp. nov., and Natrarchaeobius haloalkaliphilus sp. nov., alkaliphilic, chitin-utilizing haloarchaea from hypersaline alkaline lakes.</title>
        <authorList>
            <person name="Sorokin D.Y."/>
            <person name="Elcheninov A.G."/>
            <person name="Kostrikina N.A."/>
            <person name="Bale N.J."/>
            <person name="Sinninghe Damste J.S."/>
            <person name="Khijniak T.V."/>
            <person name="Kublanov I.V."/>
            <person name="Toshchakov S.V."/>
        </authorList>
    </citation>
    <scope>NUCLEOTIDE SEQUENCE [LARGE SCALE GENOMIC DNA]</scope>
    <source>
        <strain evidence="2 3">AArcht4T</strain>
    </source>
</reference>
<evidence type="ECO:0000313" key="3">
    <source>
        <dbReference type="Proteomes" id="UP000282323"/>
    </source>
</evidence>
<sequence>MRRRANERFENCDRRRVLHTIGTGLGAGASVSMAGCLASMPTLGQQIRYADVDVPEAGDPVYGEWIPARSAIEHADGGWRTVRYARPNDAGENVVGAIDPLPEQTVRARLDYLGVGYENYDHVVSVGPVTVCLGSFDSGTVRETVLASDYEEIGSYEGYDLFERTDLTRGVAVRDGAVLFRHRADGSGPLESPDLETVIDAEGGRVPRRADEDDGFDAVARATGSQPTVQLFDGWGPIVRELSEGFSARNSSMVYAYDGEYVYHRTVCLFEAEAPLTPREVEDVLVERNTAVEAHGVEVTVDEPYLWVDIRETHEKFRSRVGTDAARRYPQITWGIDVADDVAGFTVRHDGGDPVDADLLTLYFDSQSRVQPGIEPQFADEFDVVEPGDSLTVAGLEGNRGESVALLYSPPETNDGTVMVRFVPDRVAGR</sequence>
<comment type="caution">
    <text evidence="2">The sequence shown here is derived from an EMBL/GenBank/DDBJ whole genome shotgun (WGS) entry which is preliminary data.</text>
</comment>
<evidence type="ECO:0000313" key="2">
    <source>
        <dbReference type="EMBL" id="RQG95973.1"/>
    </source>
</evidence>
<keyword evidence="1" id="KW-0472">Membrane</keyword>
<name>A0A3N6LYP4_NATCH</name>
<proteinExistence type="predicted"/>
<protein>
    <submittedName>
        <fullName evidence="2">Uncharacterized protein</fullName>
    </submittedName>
</protein>
<keyword evidence="1" id="KW-1133">Transmembrane helix</keyword>
<dbReference type="AlphaFoldDB" id="A0A3N6LYP4"/>